<organism evidence="3 4">
    <name type="scientific">Colletotrichum sublineola</name>
    <name type="common">Sorghum anthracnose fungus</name>
    <dbReference type="NCBI Taxonomy" id="1173701"/>
    <lineage>
        <taxon>Eukaryota</taxon>
        <taxon>Fungi</taxon>
        <taxon>Dikarya</taxon>
        <taxon>Ascomycota</taxon>
        <taxon>Pezizomycotina</taxon>
        <taxon>Sordariomycetes</taxon>
        <taxon>Hypocreomycetidae</taxon>
        <taxon>Glomerellales</taxon>
        <taxon>Glomerellaceae</taxon>
        <taxon>Colletotrichum</taxon>
        <taxon>Colletotrichum graminicola species complex</taxon>
    </lineage>
</organism>
<feature type="transmembrane region" description="Helical" evidence="2">
    <location>
        <begin position="125"/>
        <end position="146"/>
    </location>
</feature>
<name>A0A066XMF4_COLSU</name>
<dbReference type="EMBL" id="JMSE01000609">
    <property type="protein sequence ID" value="KDN68834.1"/>
    <property type="molecule type" value="Genomic_DNA"/>
</dbReference>
<feature type="transmembrane region" description="Helical" evidence="2">
    <location>
        <begin position="43"/>
        <end position="62"/>
    </location>
</feature>
<proteinExistence type="predicted"/>
<dbReference type="OMA" id="CCTWLYE"/>
<reference evidence="4" key="1">
    <citation type="journal article" date="2014" name="Genome Announc.">
        <title>Draft genome sequence of Colletotrichum sublineola, a destructive pathogen of cultivated sorghum.</title>
        <authorList>
            <person name="Baroncelli R."/>
            <person name="Sanz-Martin J.M."/>
            <person name="Rech G.E."/>
            <person name="Sukno S.A."/>
            <person name="Thon M.R."/>
        </authorList>
    </citation>
    <scope>NUCLEOTIDE SEQUENCE [LARGE SCALE GENOMIC DNA]</scope>
    <source>
        <strain evidence="4">TX430BB</strain>
    </source>
</reference>
<dbReference type="Proteomes" id="UP000027238">
    <property type="component" value="Unassembled WGS sequence"/>
</dbReference>
<gene>
    <name evidence="3" type="ORF">CSUB01_05908</name>
</gene>
<dbReference type="HOGENOM" id="CLU_091401_0_0_1"/>
<feature type="transmembrane region" description="Helical" evidence="2">
    <location>
        <begin position="199"/>
        <end position="220"/>
    </location>
</feature>
<evidence type="ECO:0000256" key="1">
    <source>
        <dbReference type="SAM" id="MobiDB-lite"/>
    </source>
</evidence>
<dbReference type="eggNOG" id="ENOG502SYCE">
    <property type="taxonomic scope" value="Eukaryota"/>
</dbReference>
<comment type="caution">
    <text evidence="3">The sequence shown here is derived from an EMBL/GenBank/DDBJ whole genome shotgun (WGS) entry which is preliminary data.</text>
</comment>
<accession>A0A066XMF4</accession>
<sequence>MASIFRQAASGLYTVLAVSILGAWSLIVLAGVGLTAVDANPGLLQLIALPSLLTFLVARLVVAASPSPSNAGTALSRQIPGPEARPPGSSGGGGNLATWLATADHGSPHGALVLLFFSVTWLLHLARVVFALFLVVLMSGLMAFAATVDKDDDNGGGTTGRQGGVFDDDNGQTMTTALARFEEQAGVGIGDYLKGNPWVVFQVLAALWAVSGMLTAYVTAHAFGAARKVLTTPLEAWVRGVGGGSRATGPPVVVVVEKEKVVLPAEATG</sequence>
<dbReference type="AlphaFoldDB" id="A0A066XMF4"/>
<keyword evidence="2" id="KW-1133">Transmembrane helix</keyword>
<protein>
    <submittedName>
        <fullName evidence="3">Uncharacterized protein</fullName>
    </submittedName>
</protein>
<keyword evidence="2" id="KW-0812">Transmembrane</keyword>
<evidence type="ECO:0000313" key="4">
    <source>
        <dbReference type="Proteomes" id="UP000027238"/>
    </source>
</evidence>
<keyword evidence="2" id="KW-0472">Membrane</keyword>
<feature type="region of interest" description="Disordered" evidence="1">
    <location>
        <begin position="66"/>
        <end position="92"/>
    </location>
</feature>
<keyword evidence="4" id="KW-1185">Reference proteome</keyword>
<evidence type="ECO:0000256" key="2">
    <source>
        <dbReference type="SAM" id="Phobius"/>
    </source>
</evidence>
<evidence type="ECO:0000313" key="3">
    <source>
        <dbReference type="EMBL" id="KDN68834.1"/>
    </source>
</evidence>
<feature type="transmembrane region" description="Helical" evidence="2">
    <location>
        <begin position="12"/>
        <end position="37"/>
    </location>
</feature>
<dbReference type="OrthoDB" id="4496655at2759"/>
<feature type="compositionally biased region" description="Polar residues" evidence="1">
    <location>
        <begin position="66"/>
        <end position="76"/>
    </location>
</feature>